<evidence type="ECO:0000256" key="1">
    <source>
        <dbReference type="SAM" id="MobiDB-lite"/>
    </source>
</evidence>
<protein>
    <submittedName>
        <fullName evidence="2">Uncharacterized protein</fullName>
    </submittedName>
</protein>
<accession>V5IAT3</accession>
<dbReference type="EMBL" id="GALX01000635">
    <property type="protein sequence ID" value="JAB67831.1"/>
    <property type="molecule type" value="Transcribed_RNA"/>
</dbReference>
<name>V5IAT3_ANOGL</name>
<reference evidence="2" key="1">
    <citation type="submission" date="2013-07" db="EMBL/GenBank/DDBJ databases">
        <title>Midgut Transcriptome Profiling of Anoplphora glabripennis, a Lignocellulose Degrading, Wood-Boring Cerambycid.</title>
        <authorList>
            <person name="Scully E.D."/>
            <person name="Hoover K."/>
            <person name="Carlson J.E."/>
            <person name="Tien M."/>
            <person name="Geib S.M."/>
        </authorList>
    </citation>
    <scope>NUCLEOTIDE SEQUENCE</scope>
</reference>
<dbReference type="AlphaFoldDB" id="V5IAT3"/>
<feature type="region of interest" description="Disordered" evidence="1">
    <location>
        <begin position="197"/>
        <end position="230"/>
    </location>
</feature>
<sequence length="230" mass="26130">MTDCWAPKPLARPSFEKLSERLGSLLEDTIRKHYIDLNDPYLVMNTQRLGDGQSDYLSMLSPPTFEALSSPHYVNEMVGQESLEDSGYLSMKPNTIFSPRAEDGPMFDFNVNNRKHLNSEEGNTMEMLPMLQRTSESGYETPVQSPVTPNSFSNPSYHIPPKVGEETKDYSNNNSEIVRSKDNYVNMPQNKTFIKDKVTNQNNPFIDSDSEKGNAHYVNSTSKDWESVKV</sequence>
<organism evidence="2">
    <name type="scientific">Anoplophora glabripennis</name>
    <name type="common">Asian longhorn beetle</name>
    <name type="synonym">Anoplophora nobilis</name>
    <dbReference type="NCBI Taxonomy" id="217634"/>
    <lineage>
        <taxon>Eukaryota</taxon>
        <taxon>Metazoa</taxon>
        <taxon>Ecdysozoa</taxon>
        <taxon>Arthropoda</taxon>
        <taxon>Hexapoda</taxon>
        <taxon>Insecta</taxon>
        <taxon>Pterygota</taxon>
        <taxon>Neoptera</taxon>
        <taxon>Endopterygota</taxon>
        <taxon>Coleoptera</taxon>
        <taxon>Polyphaga</taxon>
        <taxon>Cucujiformia</taxon>
        <taxon>Chrysomeloidea</taxon>
        <taxon>Cerambycidae</taxon>
        <taxon>Lamiinae</taxon>
        <taxon>Lamiini</taxon>
        <taxon>Anoplophora</taxon>
    </lineage>
</organism>
<evidence type="ECO:0000313" key="2">
    <source>
        <dbReference type="EMBL" id="JAB67831.1"/>
    </source>
</evidence>
<proteinExistence type="predicted"/>